<dbReference type="STRING" id="307121.GA0070620_3880"/>
<dbReference type="AlphaFoldDB" id="A0A1C3N6Z2"/>
<dbReference type="InterPro" id="IPR010852">
    <property type="entry name" value="ABATE"/>
</dbReference>
<evidence type="ECO:0000256" key="1">
    <source>
        <dbReference type="SAM" id="MobiDB-lite"/>
    </source>
</evidence>
<accession>A0A1C3N6Z2</accession>
<dbReference type="Gene3D" id="1.10.3300.10">
    <property type="entry name" value="Jann2411-like domain"/>
    <property type="match status" value="1"/>
</dbReference>
<dbReference type="Proteomes" id="UP000199393">
    <property type="component" value="Chromosome I"/>
</dbReference>
<sequence length="212" mass="23106">MPHHDHLSMPAARARPAADPSAGPGPVPRAAARRPQAFTDSREMVALAVQLANAPPGNTPAEAAVTVGWPRLREVATPADLPLLHQAGRQLREVFAHVGARRDREAVHVLNRLLARHRLRPAIAGTVPTDRHLHVAAPGATPAAEHVAAAVWALAVFLCEQGIDRFKTCTEPGCGIVFLDETTNRRRRFCSPRCATRAHVRAHRSRRRTVTR</sequence>
<evidence type="ECO:0000313" key="3">
    <source>
        <dbReference type="EMBL" id="SBV28338.1"/>
    </source>
</evidence>
<dbReference type="InterPro" id="IPR021005">
    <property type="entry name" value="Znf_CGNR"/>
</dbReference>
<name>A0A1C3N6Z2_9ACTN</name>
<dbReference type="Pfam" id="PF11706">
    <property type="entry name" value="zf-CGNR"/>
    <property type="match status" value="1"/>
</dbReference>
<evidence type="ECO:0000313" key="4">
    <source>
        <dbReference type="Proteomes" id="UP000199393"/>
    </source>
</evidence>
<reference evidence="4" key="1">
    <citation type="submission" date="2016-06" db="EMBL/GenBank/DDBJ databases">
        <authorList>
            <person name="Varghese N."/>
        </authorList>
    </citation>
    <scope>NUCLEOTIDE SEQUENCE [LARGE SCALE GENOMIC DNA]</scope>
    <source>
        <strain evidence="4">DSM 45344</strain>
    </source>
</reference>
<feature type="domain" description="Zinc finger CGNR" evidence="2">
    <location>
        <begin position="165"/>
        <end position="207"/>
    </location>
</feature>
<dbReference type="SUPFAM" id="SSF160904">
    <property type="entry name" value="Jann2411-like"/>
    <property type="match status" value="1"/>
</dbReference>
<feature type="region of interest" description="Disordered" evidence="1">
    <location>
        <begin position="1"/>
        <end position="36"/>
    </location>
</feature>
<protein>
    <submittedName>
        <fullName evidence="3">CGNR zinc finger domain-containing protein</fullName>
    </submittedName>
</protein>
<proteinExistence type="predicted"/>
<dbReference type="PATRIC" id="fig|307121.4.peg.3961"/>
<dbReference type="PANTHER" id="PTHR35525:SF3">
    <property type="entry name" value="BLL6575 PROTEIN"/>
    <property type="match status" value="1"/>
</dbReference>
<gene>
    <name evidence="3" type="ORF">GA0070620_3880</name>
</gene>
<feature type="compositionally biased region" description="Low complexity" evidence="1">
    <location>
        <begin position="10"/>
        <end position="36"/>
    </location>
</feature>
<organism evidence="3 4">
    <name type="scientific">Micromonospora krabiensis</name>
    <dbReference type="NCBI Taxonomy" id="307121"/>
    <lineage>
        <taxon>Bacteria</taxon>
        <taxon>Bacillati</taxon>
        <taxon>Actinomycetota</taxon>
        <taxon>Actinomycetes</taxon>
        <taxon>Micromonosporales</taxon>
        <taxon>Micromonosporaceae</taxon>
        <taxon>Micromonospora</taxon>
    </lineage>
</organism>
<evidence type="ECO:0000259" key="2">
    <source>
        <dbReference type="Pfam" id="PF11706"/>
    </source>
</evidence>
<dbReference type="EMBL" id="LT598496">
    <property type="protein sequence ID" value="SBV28338.1"/>
    <property type="molecule type" value="Genomic_DNA"/>
</dbReference>
<dbReference type="InterPro" id="IPR023286">
    <property type="entry name" value="ABATE_dom_sf"/>
</dbReference>
<dbReference type="PANTHER" id="PTHR35525">
    <property type="entry name" value="BLL6575 PROTEIN"/>
    <property type="match status" value="1"/>
</dbReference>
<dbReference type="OrthoDB" id="3531194at2"/>
<keyword evidence="4" id="KW-1185">Reference proteome</keyword>
<dbReference type="RefSeq" id="WP_157741670.1">
    <property type="nucleotide sequence ID" value="NZ_JBHRWG010000004.1"/>
</dbReference>